<reference evidence="21 22" key="1">
    <citation type="submission" date="2020-08" db="EMBL/GenBank/DDBJ databases">
        <title>Oceanospirillum sp. nov. isolated from marine sediment.</title>
        <authorList>
            <person name="Ji X."/>
        </authorList>
    </citation>
    <scope>NUCLEOTIDE SEQUENCE [LARGE SCALE GENOMIC DNA]</scope>
    <source>
        <strain evidence="21 22">D5</strain>
    </source>
</reference>
<keyword evidence="12 18" id="KW-0547">Nucleotide-binding</keyword>
<comment type="pathway">
    <text evidence="5 18">Metabolic intermediate biosynthesis; chorismate biosynthesis; chorismate from D-erythrose 4-phosphate and phosphoenolpyruvate: step 2/7.</text>
</comment>
<dbReference type="InterPro" id="IPR056179">
    <property type="entry name" value="DHQS_C"/>
</dbReference>
<feature type="binding site" evidence="18">
    <location>
        <position position="153"/>
    </location>
    <ligand>
        <name>NAD(+)</name>
        <dbReference type="ChEBI" id="CHEBI:57540"/>
    </ligand>
</feature>
<evidence type="ECO:0000256" key="8">
    <source>
        <dbReference type="ARBA" id="ARBA00017684"/>
    </source>
</evidence>
<dbReference type="Pfam" id="PF01761">
    <property type="entry name" value="DHQ_synthase"/>
    <property type="match status" value="1"/>
</dbReference>
<dbReference type="Pfam" id="PF24621">
    <property type="entry name" value="DHQS_C"/>
    <property type="match status" value="1"/>
</dbReference>
<evidence type="ECO:0000256" key="6">
    <source>
        <dbReference type="ARBA" id="ARBA00005412"/>
    </source>
</evidence>
<accession>A0A839ITG2</accession>
<dbReference type="InterPro" id="IPR030963">
    <property type="entry name" value="DHQ_synth_fam"/>
</dbReference>
<keyword evidence="14 18" id="KW-0520">NAD</keyword>
<dbReference type="HAMAP" id="MF_00110">
    <property type="entry name" value="DHQ_synthase"/>
    <property type="match status" value="1"/>
</dbReference>
<dbReference type="Proteomes" id="UP000565262">
    <property type="component" value="Unassembled WGS sequence"/>
</dbReference>
<evidence type="ECO:0000313" key="22">
    <source>
        <dbReference type="Proteomes" id="UP000565262"/>
    </source>
</evidence>
<comment type="caution">
    <text evidence="18">Lacks conserved residue(s) required for the propagation of feature annotation.</text>
</comment>
<evidence type="ECO:0000259" key="20">
    <source>
        <dbReference type="Pfam" id="PF24621"/>
    </source>
</evidence>
<evidence type="ECO:0000256" key="10">
    <source>
        <dbReference type="ARBA" id="ARBA00022605"/>
    </source>
</evidence>
<dbReference type="InterPro" id="IPR030960">
    <property type="entry name" value="DHQS/DOIS_N"/>
</dbReference>
<evidence type="ECO:0000256" key="5">
    <source>
        <dbReference type="ARBA" id="ARBA00004661"/>
    </source>
</evidence>
<keyword evidence="9 18" id="KW-0963">Cytoplasm</keyword>
<comment type="cofactor">
    <cofactor evidence="18">
        <name>Co(2+)</name>
        <dbReference type="ChEBI" id="CHEBI:48828"/>
    </cofactor>
    <cofactor evidence="18">
        <name>Zn(2+)</name>
        <dbReference type="ChEBI" id="CHEBI:29105"/>
    </cofactor>
    <text evidence="18">Binds 1 divalent metal cation per subunit. Can use either Co(2+) or Zn(2+).</text>
</comment>
<keyword evidence="10 18" id="KW-0028">Amino-acid biosynthesis</keyword>
<dbReference type="CDD" id="cd08195">
    <property type="entry name" value="DHQS"/>
    <property type="match status" value="1"/>
</dbReference>
<dbReference type="GO" id="GO:0046872">
    <property type="term" value="F:metal ion binding"/>
    <property type="evidence" value="ECO:0007669"/>
    <property type="project" value="UniProtKB-KW"/>
</dbReference>
<dbReference type="FunFam" id="1.20.1090.10:FF:000002">
    <property type="entry name" value="3-dehydroquinate synthase"/>
    <property type="match status" value="1"/>
</dbReference>
<comment type="cofactor">
    <cofactor evidence="2 18">
        <name>NAD(+)</name>
        <dbReference type="ChEBI" id="CHEBI:57540"/>
    </cofactor>
</comment>
<feature type="binding site" evidence="18">
    <location>
        <position position="249"/>
    </location>
    <ligand>
        <name>Zn(2+)</name>
        <dbReference type="ChEBI" id="CHEBI:29105"/>
    </ligand>
</feature>
<dbReference type="PANTHER" id="PTHR43622:SF7">
    <property type="entry name" value="3-DEHYDROQUINATE SYNTHASE, CHLOROPLASTIC"/>
    <property type="match status" value="1"/>
</dbReference>
<keyword evidence="15 18" id="KW-0057">Aromatic amino acid biosynthesis</keyword>
<dbReference type="SUPFAM" id="SSF56796">
    <property type="entry name" value="Dehydroquinate synthase-like"/>
    <property type="match status" value="1"/>
</dbReference>
<comment type="caution">
    <text evidence="21">The sequence shown here is derived from an EMBL/GenBank/DDBJ whole genome shotgun (WGS) entry which is preliminary data.</text>
</comment>
<evidence type="ECO:0000256" key="15">
    <source>
        <dbReference type="ARBA" id="ARBA00023141"/>
    </source>
</evidence>
<feature type="binding site" evidence="18">
    <location>
        <position position="186"/>
    </location>
    <ligand>
        <name>Zn(2+)</name>
        <dbReference type="ChEBI" id="CHEBI:29105"/>
    </ligand>
</feature>
<evidence type="ECO:0000256" key="16">
    <source>
        <dbReference type="ARBA" id="ARBA00023239"/>
    </source>
</evidence>
<feature type="domain" description="3-dehydroquinate synthase N-terminal" evidence="19">
    <location>
        <begin position="69"/>
        <end position="181"/>
    </location>
</feature>
<dbReference type="GO" id="GO:0003856">
    <property type="term" value="F:3-dehydroquinate synthase activity"/>
    <property type="evidence" value="ECO:0007669"/>
    <property type="project" value="UniProtKB-UniRule"/>
</dbReference>
<feature type="binding site" evidence="18">
    <location>
        <position position="266"/>
    </location>
    <ligand>
        <name>Zn(2+)</name>
        <dbReference type="ChEBI" id="CHEBI:29105"/>
    </ligand>
</feature>
<dbReference type="NCBIfam" id="TIGR01357">
    <property type="entry name" value="aroB"/>
    <property type="match status" value="1"/>
</dbReference>
<dbReference type="PANTHER" id="PTHR43622">
    <property type="entry name" value="3-DEHYDROQUINATE SYNTHASE"/>
    <property type="match status" value="1"/>
</dbReference>
<evidence type="ECO:0000256" key="13">
    <source>
        <dbReference type="ARBA" id="ARBA00022833"/>
    </source>
</evidence>
<dbReference type="AlphaFoldDB" id="A0A839ITG2"/>
<evidence type="ECO:0000256" key="4">
    <source>
        <dbReference type="ARBA" id="ARBA00004496"/>
    </source>
</evidence>
<dbReference type="PIRSF" id="PIRSF001455">
    <property type="entry name" value="DHQ_synth"/>
    <property type="match status" value="1"/>
</dbReference>
<keyword evidence="17 18" id="KW-0170">Cobalt</keyword>
<dbReference type="RefSeq" id="WP_182809711.1">
    <property type="nucleotide sequence ID" value="NZ_JACJFM010000021.1"/>
</dbReference>
<comment type="subcellular location">
    <subcellularLocation>
        <location evidence="4 18">Cytoplasm</location>
    </subcellularLocation>
</comment>
<dbReference type="GO" id="GO:0000166">
    <property type="term" value="F:nucleotide binding"/>
    <property type="evidence" value="ECO:0007669"/>
    <property type="project" value="UniProtKB-KW"/>
</dbReference>
<dbReference type="GO" id="GO:0009423">
    <property type="term" value="P:chorismate biosynthetic process"/>
    <property type="evidence" value="ECO:0007669"/>
    <property type="project" value="UniProtKB-UniRule"/>
</dbReference>
<dbReference type="EC" id="4.2.3.4" evidence="7 18"/>
<evidence type="ECO:0000256" key="1">
    <source>
        <dbReference type="ARBA" id="ARBA00001393"/>
    </source>
</evidence>
<dbReference type="GO" id="GO:0005737">
    <property type="term" value="C:cytoplasm"/>
    <property type="evidence" value="ECO:0007669"/>
    <property type="project" value="UniProtKB-SubCell"/>
</dbReference>
<dbReference type="InterPro" id="IPR050071">
    <property type="entry name" value="Dehydroquinate_synthase"/>
</dbReference>
<keyword evidence="11 18" id="KW-0479">Metal-binding</keyword>
<feature type="binding site" evidence="18">
    <location>
        <position position="144"/>
    </location>
    <ligand>
        <name>NAD(+)</name>
        <dbReference type="ChEBI" id="CHEBI:57540"/>
    </ligand>
</feature>
<feature type="binding site" evidence="18">
    <location>
        <begin position="73"/>
        <end position="78"/>
    </location>
    <ligand>
        <name>NAD(+)</name>
        <dbReference type="ChEBI" id="CHEBI:57540"/>
    </ligand>
</feature>
<dbReference type="UniPathway" id="UPA00053">
    <property type="reaction ID" value="UER00085"/>
</dbReference>
<evidence type="ECO:0000256" key="9">
    <source>
        <dbReference type="ARBA" id="ARBA00022490"/>
    </source>
</evidence>
<dbReference type="GO" id="GO:0008652">
    <property type="term" value="P:amino acid biosynthetic process"/>
    <property type="evidence" value="ECO:0007669"/>
    <property type="project" value="UniProtKB-KW"/>
</dbReference>
<evidence type="ECO:0000259" key="19">
    <source>
        <dbReference type="Pfam" id="PF01761"/>
    </source>
</evidence>
<protein>
    <recommendedName>
        <fullName evidence="8 18">3-dehydroquinate synthase</fullName>
        <shortName evidence="18">DHQS</shortName>
        <ecNumber evidence="7 18">4.2.3.4</ecNumber>
    </recommendedName>
</protein>
<name>A0A839ITG2_9GAMM</name>
<evidence type="ECO:0000256" key="18">
    <source>
        <dbReference type="HAMAP-Rule" id="MF_00110"/>
    </source>
</evidence>
<sequence length="367" mass="40159">MNQILNVDLGDRSYPIHIGAELLSQPGLLTPHIHGHQVMIVTNTTVAPLYLDTLKRTLLSTEQYQVANVILPDGEEHKTLAQVNLIFDALLENRFNRTCTLIALGGGVIGDITGFAAASYQRGVNFIQIPTTLLSQVDSSVGGKTGVNHPLGKNMIGAFWQPQVVLADTRVLKTLPARELSAGLAEVIKYGLIRDPDFFIWLEDNISGLMAMDDELLTEAIFRSCQNKADVVAEDEKEHGVRATLNLGHTFGHAIETEQGYGNWLHGEAVGTGMLMAADLSWREGWLSKEDCSRVRQILAHANLPAEPPAQMSAQCFIDHMLVDKKVLDGNLRLVLLKTIGQAVVTSDFSEMHLHACLEAGKNLGQK</sequence>
<dbReference type="Gene3D" id="1.20.1090.10">
    <property type="entry name" value="Dehydroquinate synthase-like - alpha domain"/>
    <property type="match status" value="1"/>
</dbReference>
<dbReference type="FunFam" id="3.40.50.1970:FF:000001">
    <property type="entry name" value="3-dehydroquinate synthase"/>
    <property type="match status" value="1"/>
</dbReference>
<comment type="function">
    <text evidence="3 18">Catalyzes the conversion of 3-deoxy-D-arabino-heptulosonate 7-phosphate (DAHP) to dehydroquinate (DHQ).</text>
</comment>
<dbReference type="Gene3D" id="3.40.50.1970">
    <property type="match status" value="1"/>
</dbReference>
<evidence type="ECO:0000313" key="21">
    <source>
        <dbReference type="EMBL" id="MBB1487932.1"/>
    </source>
</evidence>
<gene>
    <name evidence="18 21" type="primary">aroB</name>
    <name evidence="21" type="ORF">H4O21_15100</name>
</gene>
<dbReference type="InterPro" id="IPR016037">
    <property type="entry name" value="DHQ_synth_AroB"/>
</dbReference>
<keyword evidence="13 18" id="KW-0862">Zinc</keyword>
<evidence type="ECO:0000256" key="2">
    <source>
        <dbReference type="ARBA" id="ARBA00001911"/>
    </source>
</evidence>
<feature type="binding site" evidence="18">
    <location>
        <begin position="107"/>
        <end position="111"/>
    </location>
    <ligand>
        <name>NAD(+)</name>
        <dbReference type="ChEBI" id="CHEBI:57540"/>
    </ligand>
</feature>
<comment type="catalytic activity">
    <reaction evidence="1 18">
        <text>7-phospho-2-dehydro-3-deoxy-D-arabino-heptonate = 3-dehydroquinate + phosphate</text>
        <dbReference type="Rhea" id="RHEA:21968"/>
        <dbReference type="ChEBI" id="CHEBI:32364"/>
        <dbReference type="ChEBI" id="CHEBI:43474"/>
        <dbReference type="ChEBI" id="CHEBI:58394"/>
        <dbReference type="EC" id="4.2.3.4"/>
    </reaction>
</comment>
<dbReference type="EMBL" id="JACJFM010000021">
    <property type="protein sequence ID" value="MBB1487932.1"/>
    <property type="molecule type" value="Genomic_DNA"/>
</dbReference>
<proteinExistence type="inferred from homology"/>
<evidence type="ECO:0000256" key="14">
    <source>
        <dbReference type="ARBA" id="ARBA00023027"/>
    </source>
</evidence>
<feature type="domain" description="3-dehydroquinate synthase C-terminal" evidence="20">
    <location>
        <begin position="183"/>
        <end position="327"/>
    </location>
</feature>
<feature type="binding site" evidence="18">
    <location>
        <begin position="131"/>
        <end position="132"/>
    </location>
    <ligand>
        <name>NAD(+)</name>
        <dbReference type="ChEBI" id="CHEBI:57540"/>
    </ligand>
</feature>
<evidence type="ECO:0000256" key="11">
    <source>
        <dbReference type="ARBA" id="ARBA00022723"/>
    </source>
</evidence>
<dbReference type="GO" id="GO:0009073">
    <property type="term" value="P:aromatic amino acid family biosynthetic process"/>
    <property type="evidence" value="ECO:0007669"/>
    <property type="project" value="UniProtKB-KW"/>
</dbReference>
<comment type="similarity">
    <text evidence="6 18">Belongs to the sugar phosphate cyclases superfamily. Dehydroquinate synthase family.</text>
</comment>
<evidence type="ECO:0000256" key="17">
    <source>
        <dbReference type="ARBA" id="ARBA00023285"/>
    </source>
</evidence>
<evidence type="ECO:0000256" key="7">
    <source>
        <dbReference type="ARBA" id="ARBA00013031"/>
    </source>
</evidence>
<evidence type="ECO:0000256" key="3">
    <source>
        <dbReference type="ARBA" id="ARBA00003485"/>
    </source>
</evidence>
<keyword evidence="22" id="KW-1185">Reference proteome</keyword>
<evidence type="ECO:0000256" key="12">
    <source>
        <dbReference type="ARBA" id="ARBA00022741"/>
    </source>
</evidence>
<keyword evidence="16 18" id="KW-0456">Lyase</keyword>
<organism evidence="21 22">
    <name type="scientific">Oceanospirillum sediminis</name>
    <dbReference type="NCBI Taxonomy" id="2760088"/>
    <lineage>
        <taxon>Bacteria</taxon>
        <taxon>Pseudomonadati</taxon>
        <taxon>Pseudomonadota</taxon>
        <taxon>Gammaproteobacteria</taxon>
        <taxon>Oceanospirillales</taxon>
        <taxon>Oceanospirillaceae</taxon>
        <taxon>Oceanospirillum</taxon>
    </lineage>
</organism>